<evidence type="ECO:0000256" key="1">
    <source>
        <dbReference type="ARBA" id="ARBA00004141"/>
    </source>
</evidence>
<dbReference type="Proteomes" id="UP000694540">
    <property type="component" value="Unplaced"/>
</dbReference>
<evidence type="ECO:0000313" key="7">
    <source>
        <dbReference type="Ensembl" id="ENSCWAP00000029302.1"/>
    </source>
</evidence>
<keyword evidence="8" id="KW-1185">Reference proteome</keyword>
<proteinExistence type="inferred from homology"/>
<accession>A0A8C4FHW4</accession>
<feature type="transmembrane region" description="Helical" evidence="6">
    <location>
        <begin position="78"/>
        <end position="103"/>
    </location>
</feature>
<dbReference type="AlphaFoldDB" id="A0A8C4FHW4"/>
<dbReference type="PANTHER" id="PTHR23320:SF54">
    <property type="entry name" value="MEMBRANE-SPANNING 4-DOMAINS SUBFAMILY A MEMBER 5"/>
    <property type="match status" value="1"/>
</dbReference>
<feature type="transmembrane region" description="Helical" evidence="6">
    <location>
        <begin position="49"/>
        <end position="72"/>
    </location>
</feature>
<dbReference type="GO" id="GO:0007166">
    <property type="term" value="P:cell surface receptor signaling pathway"/>
    <property type="evidence" value="ECO:0007669"/>
    <property type="project" value="TreeGrafter"/>
</dbReference>
<reference evidence="7" key="1">
    <citation type="submission" date="2025-08" db="UniProtKB">
        <authorList>
            <consortium name="Ensembl"/>
        </authorList>
    </citation>
    <scope>IDENTIFICATION</scope>
</reference>
<feature type="transmembrane region" description="Helical" evidence="6">
    <location>
        <begin position="123"/>
        <end position="141"/>
    </location>
</feature>
<dbReference type="InterPro" id="IPR030417">
    <property type="entry name" value="MS4A"/>
</dbReference>
<dbReference type="GO" id="GO:0005886">
    <property type="term" value="C:plasma membrane"/>
    <property type="evidence" value="ECO:0007669"/>
    <property type="project" value="TreeGrafter"/>
</dbReference>
<name>A0A8C4FHW4_9CETA</name>
<evidence type="ECO:0000256" key="2">
    <source>
        <dbReference type="ARBA" id="ARBA00009565"/>
    </source>
</evidence>
<evidence type="ECO:0000256" key="5">
    <source>
        <dbReference type="ARBA" id="ARBA00023136"/>
    </source>
</evidence>
<organism evidence="7 8">
    <name type="scientific">Catagonus wagneri</name>
    <name type="common">Chacoan peccary</name>
    <dbReference type="NCBI Taxonomy" id="51154"/>
    <lineage>
        <taxon>Eukaryota</taxon>
        <taxon>Metazoa</taxon>
        <taxon>Chordata</taxon>
        <taxon>Craniata</taxon>
        <taxon>Vertebrata</taxon>
        <taxon>Euteleostomi</taxon>
        <taxon>Mammalia</taxon>
        <taxon>Eutheria</taxon>
        <taxon>Laurasiatheria</taxon>
        <taxon>Artiodactyla</taxon>
        <taxon>Suina</taxon>
        <taxon>Tayassuidae</taxon>
        <taxon>Catagonus</taxon>
    </lineage>
</organism>
<evidence type="ECO:0000256" key="4">
    <source>
        <dbReference type="ARBA" id="ARBA00022989"/>
    </source>
</evidence>
<feature type="transmembrane region" description="Helical" evidence="6">
    <location>
        <begin position="161"/>
        <end position="182"/>
    </location>
</feature>
<protein>
    <submittedName>
        <fullName evidence="7">Membrane spanning 4-domains A5</fullName>
    </submittedName>
</protein>
<dbReference type="InterPro" id="IPR007237">
    <property type="entry name" value="CD20-like"/>
</dbReference>
<dbReference type="Ensembl" id="ENSCWAT00000031745.1">
    <property type="protein sequence ID" value="ENSCWAP00000029302.1"/>
    <property type="gene ID" value="ENSCWAG00000021936.1"/>
</dbReference>
<evidence type="ECO:0000313" key="8">
    <source>
        <dbReference type="Proteomes" id="UP000694540"/>
    </source>
</evidence>
<comment type="subcellular location">
    <subcellularLocation>
        <location evidence="1">Membrane</location>
        <topology evidence="1">Multi-pass membrane protein</topology>
    </subcellularLocation>
</comment>
<comment type="similarity">
    <text evidence="2">Belongs to the MS4A family.</text>
</comment>
<reference evidence="7" key="2">
    <citation type="submission" date="2025-09" db="UniProtKB">
        <authorList>
            <consortium name="Ensembl"/>
        </authorList>
    </citation>
    <scope>IDENTIFICATION</scope>
</reference>
<gene>
    <name evidence="7" type="primary">MS4A5</name>
</gene>
<dbReference type="Pfam" id="PF04103">
    <property type="entry name" value="CD20"/>
    <property type="match status" value="1"/>
</dbReference>
<keyword evidence="5 6" id="KW-0472">Membrane</keyword>
<evidence type="ECO:0000256" key="3">
    <source>
        <dbReference type="ARBA" id="ARBA00022692"/>
    </source>
</evidence>
<dbReference type="PANTHER" id="PTHR23320">
    <property type="entry name" value="MEMBRANE-SPANNING 4-DOMAINS SUBFAMILY A MS4A -RELATED"/>
    <property type="match status" value="1"/>
</dbReference>
<dbReference type="GeneTree" id="ENSGT00940000162612"/>
<keyword evidence="3 6" id="KW-0812">Transmembrane</keyword>
<evidence type="ECO:0000256" key="6">
    <source>
        <dbReference type="SAM" id="Phobius"/>
    </source>
</evidence>
<sequence length="200" mass="22644">MDSNTAHRPVFLIFPPEITVPEFQSMELTGTTYESSMPFPEILTKRMKILGTIQILFGLMNFFFGIILLFAFEKPYPRFPFIFLSGYPFWSSVLFINSGAFLVALERKTTETLVMLSRTMNSLSALAATTGIVLLVFGFILDQNFFCGYSQEISQCRSVTTLFTGILIMLMAFSITELFITLSFSILRGHVKCDDCEECC</sequence>
<keyword evidence="4 6" id="KW-1133">Transmembrane helix</keyword>